<keyword evidence="7" id="KW-0539">Nucleus</keyword>
<dbReference type="PANTHER" id="PTHR13581">
    <property type="entry name" value="MRG-BINDING PROTEIN"/>
    <property type="match status" value="1"/>
</dbReference>
<keyword evidence="5" id="KW-0805">Transcription regulation</keyword>
<dbReference type="GO" id="GO:0006325">
    <property type="term" value="P:chromatin organization"/>
    <property type="evidence" value="ECO:0007669"/>
    <property type="project" value="UniProtKB-KW"/>
</dbReference>
<evidence type="ECO:0000313" key="12">
    <source>
        <dbReference type="Proteomes" id="UP000187013"/>
    </source>
</evidence>
<reference evidence="10 12" key="1">
    <citation type="submission" date="2016-08" db="EMBL/GenBank/DDBJ databases">
        <title>Draft genome sequence of allopolyploid Zygosaccharomyces rouxii.</title>
        <authorList>
            <person name="Watanabe J."/>
            <person name="Uehara K."/>
            <person name="Mogi Y."/>
            <person name="Tsukioka Y."/>
        </authorList>
    </citation>
    <scope>NUCLEOTIDE SEQUENCE [LARGE SCALE GENOMIC DNA]</scope>
    <source>
        <strain evidence="10 12">NBRC 110957</strain>
    </source>
</reference>
<feature type="region of interest" description="Disordered" evidence="9">
    <location>
        <begin position="110"/>
        <end position="285"/>
    </location>
</feature>
<dbReference type="Pfam" id="PF07904">
    <property type="entry name" value="Eaf7"/>
    <property type="match status" value="1"/>
</dbReference>
<evidence type="ECO:0000256" key="1">
    <source>
        <dbReference type="ARBA" id="ARBA00004123"/>
    </source>
</evidence>
<comment type="function">
    <text evidence="8">Component of the NuA4 histone acetyltransferase complex which is involved in transcriptional activation of selected genes principally by acetylation of nucleosomal histone H4 and H2A. The NuA4 complex is also involved in DNA repair.</text>
</comment>
<gene>
    <name evidence="10" type="ORF">ZYGR_0AA00120</name>
    <name evidence="11" type="ORF">ZYGR_0AV02470</name>
</gene>
<feature type="compositionally biased region" description="Low complexity" evidence="9">
    <location>
        <begin position="256"/>
        <end position="278"/>
    </location>
</feature>
<evidence type="ECO:0000256" key="9">
    <source>
        <dbReference type="SAM" id="MobiDB-lite"/>
    </source>
</evidence>
<name>A0A1Q3A521_ZYGRO</name>
<evidence type="ECO:0000256" key="6">
    <source>
        <dbReference type="ARBA" id="ARBA00023163"/>
    </source>
</evidence>
<comment type="subcellular location">
    <subcellularLocation>
        <location evidence="1">Nucleus</location>
    </subcellularLocation>
</comment>
<dbReference type="GO" id="GO:0005634">
    <property type="term" value="C:nucleus"/>
    <property type="evidence" value="ECO:0007669"/>
    <property type="project" value="UniProtKB-SubCell"/>
</dbReference>
<evidence type="ECO:0000256" key="5">
    <source>
        <dbReference type="ARBA" id="ARBA00023015"/>
    </source>
</evidence>
<keyword evidence="6" id="KW-0804">Transcription</keyword>
<evidence type="ECO:0000313" key="11">
    <source>
        <dbReference type="EMBL" id="GAV55615.1"/>
    </source>
</evidence>
<protein>
    <recommendedName>
        <fullName evidence="3">Chromatin modification-related protein EAF7</fullName>
    </recommendedName>
</protein>
<dbReference type="InterPro" id="IPR012423">
    <property type="entry name" value="Eaf7/MRGBP"/>
</dbReference>
<feature type="compositionally biased region" description="Basic residues" evidence="9">
    <location>
        <begin position="157"/>
        <end position="172"/>
    </location>
</feature>
<comment type="caution">
    <text evidence="10">The sequence shown here is derived from an EMBL/GenBank/DDBJ whole genome shotgun (WGS) entry which is preliminary data.</text>
</comment>
<proteinExistence type="inferred from homology"/>
<dbReference type="EMBL" id="BDGX01000027">
    <property type="protein sequence ID" value="GAV50824.1"/>
    <property type="molecule type" value="Genomic_DNA"/>
</dbReference>
<comment type="similarity">
    <text evidence="2">Belongs to the EAF7 family.</text>
</comment>
<evidence type="ECO:0000256" key="2">
    <source>
        <dbReference type="ARBA" id="ARBA00007117"/>
    </source>
</evidence>
<dbReference type="PANTHER" id="PTHR13581:SF5">
    <property type="entry name" value="MRG_MORF4L-BINDING PROTEIN"/>
    <property type="match status" value="1"/>
</dbReference>
<dbReference type="OrthoDB" id="5595141at2759"/>
<evidence type="ECO:0000313" key="10">
    <source>
        <dbReference type="EMBL" id="GAV50824.1"/>
    </source>
</evidence>
<feature type="compositionally biased region" description="Low complexity" evidence="9">
    <location>
        <begin position="222"/>
        <end position="233"/>
    </location>
</feature>
<organism evidence="10 12">
    <name type="scientific">Zygosaccharomyces rouxii</name>
    <dbReference type="NCBI Taxonomy" id="4956"/>
    <lineage>
        <taxon>Eukaryota</taxon>
        <taxon>Fungi</taxon>
        <taxon>Dikarya</taxon>
        <taxon>Ascomycota</taxon>
        <taxon>Saccharomycotina</taxon>
        <taxon>Saccharomycetes</taxon>
        <taxon>Saccharomycetales</taxon>
        <taxon>Saccharomycetaceae</taxon>
        <taxon>Zygosaccharomyces</taxon>
    </lineage>
</organism>
<dbReference type="EMBL" id="BDGX01000048">
    <property type="protein sequence ID" value="GAV55615.1"/>
    <property type="molecule type" value="Genomic_DNA"/>
</dbReference>
<feature type="compositionally biased region" description="Basic and acidic residues" evidence="9">
    <location>
        <begin position="118"/>
        <end position="129"/>
    </location>
</feature>
<accession>A0A1Q3A521</accession>
<evidence type="ECO:0000256" key="3">
    <source>
        <dbReference type="ARBA" id="ARBA00018502"/>
    </source>
</evidence>
<keyword evidence="4" id="KW-0156">Chromatin regulator</keyword>
<dbReference type="AlphaFoldDB" id="A0A1Q3A521"/>
<evidence type="ECO:0000256" key="8">
    <source>
        <dbReference type="ARBA" id="ARBA00025178"/>
    </source>
</evidence>
<dbReference type="Proteomes" id="UP000187013">
    <property type="component" value="Unassembled WGS sequence"/>
</dbReference>
<dbReference type="GO" id="GO:0035267">
    <property type="term" value="C:NuA4 histone acetyltransferase complex"/>
    <property type="evidence" value="ECO:0007669"/>
    <property type="project" value="TreeGrafter"/>
</dbReference>
<evidence type="ECO:0000256" key="7">
    <source>
        <dbReference type="ARBA" id="ARBA00023242"/>
    </source>
</evidence>
<dbReference type="GO" id="GO:0006357">
    <property type="term" value="P:regulation of transcription by RNA polymerase II"/>
    <property type="evidence" value="ECO:0007669"/>
    <property type="project" value="TreeGrafter"/>
</dbReference>
<feature type="compositionally biased region" description="Basic and acidic residues" evidence="9">
    <location>
        <begin position="136"/>
        <end position="146"/>
    </location>
</feature>
<evidence type="ECO:0000256" key="4">
    <source>
        <dbReference type="ARBA" id="ARBA00022853"/>
    </source>
</evidence>
<sequence>MAVDWTKVDEIRLLRWVAEFKPAGLHKHFHMYCIVERMNRPDKYPVVLLQNETVKSGKIFTAAEIWEKLNQYYNLEMMDRIEGRELLNENRDFELPWDEYGDLILDHAKGEEESEAEDGGKAEVKREEQPTVEEATLARDAEKEDQANASGGNISSSKRRSTRLRKSSRLNHSRSGSDEEDVSNAASGGSEPDGEDEEIQNGNGDNKGNKRDQPLAKRTRHSSSSATTNATNNDISPRRKRRKQEETTPPSLQPVQQQEATSASAQATPPVRTSSRVSSRLRNKK</sequence>